<dbReference type="Proteomes" id="UP000265566">
    <property type="component" value="Chromosome 3"/>
</dbReference>
<organism evidence="1 2">
    <name type="scientific">Medicago truncatula</name>
    <name type="common">Barrel medic</name>
    <name type="synonym">Medicago tribuloides</name>
    <dbReference type="NCBI Taxonomy" id="3880"/>
    <lineage>
        <taxon>Eukaryota</taxon>
        <taxon>Viridiplantae</taxon>
        <taxon>Streptophyta</taxon>
        <taxon>Embryophyta</taxon>
        <taxon>Tracheophyta</taxon>
        <taxon>Spermatophyta</taxon>
        <taxon>Magnoliopsida</taxon>
        <taxon>eudicotyledons</taxon>
        <taxon>Gunneridae</taxon>
        <taxon>Pentapetalae</taxon>
        <taxon>rosids</taxon>
        <taxon>fabids</taxon>
        <taxon>Fabales</taxon>
        <taxon>Fabaceae</taxon>
        <taxon>Papilionoideae</taxon>
        <taxon>50 kb inversion clade</taxon>
        <taxon>NPAAA clade</taxon>
        <taxon>Hologalegina</taxon>
        <taxon>IRL clade</taxon>
        <taxon>Trifolieae</taxon>
        <taxon>Medicago</taxon>
    </lineage>
</organism>
<dbReference type="AlphaFoldDB" id="A0A396J1K0"/>
<sequence>MFQKCNLLCKAISSNINKLRNLVGKIYLFIACKATLTPRRILWRKNPLFSI</sequence>
<dbReference type="EMBL" id="PSQE01000003">
    <property type="protein sequence ID" value="RHN70574.1"/>
    <property type="molecule type" value="Genomic_DNA"/>
</dbReference>
<protein>
    <submittedName>
        <fullName evidence="1">Uncharacterized protein</fullName>
    </submittedName>
</protein>
<proteinExistence type="predicted"/>
<reference evidence="2" key="1">
    <citation type="journal article" date="2018" name="Nat. Plants">
        <title>Whole-genome landscape of Medicago truncatula symbiotic genes.</title>
        <authorList>
            <person name="Pecrix Y."/>
            <person name="Staton S.E."/>
            <person name="Sallet E."/>
            <person name="Lelandais-Briere C."/>
            <person name="Moreau S."/>
            <person name="Carrere S."/>
            <person name="Blein T."/>
            <person name="Jardinaud M.F."/>
            <person name="Latrasse D."/>
            <person name="Zouine M."/>
            <person name="Zahm M."/>
            <person name="Kreplak J."/>
            <person name="Mayjonade B."/>
            <person name="Satge C."/>
            <person name="Perez M."/>
            <person name="Cauet S."/>
            <person name="Marande W."/>
            <person name="Chantry-Darmon C."/>
            <person name="Lopez-Roques C."/>
            <person name="Bouchez O."/>
            <person name="Berard A."/>
            <person name="Debelle F."/>
            <person name="Munos S."/>
            <person name="Bendahmane A."/>
            <person name="Berges H."/>
            <person name="Niebel A."/>
            <person name="Buitink J."/>
            <person name="Frugier F."/>
            <person name="Benhamed M."/>
            <person name="Crespi M."/>
            <person name="Gouzy J."/>
            <person name="Gamas P."/>
        </authorList>
    </citation>
    <scope>NUCLEOTIDE SEQUENCE [LARGE SCALE GENOMIC DNA]</scope>
    <source>
        <strain evidence="2">cv. Jemalong A17</strain>
    </source>
</reference>
<name>A0A396J1K0_MEDTR</name>
<evidence type="ECO:0000313" key="1">
    <source>
        <dbReference type="EMBL" id="RHN70574.1"/>
    </source>
</evidence>
<dbReference type="Gramene" id="rna19167">
    <property type="protein sequence ID" value="RHN70574.1"/>
    <property type="gene ID" value="gene19167"/>
</dbReference>
<comment type="caution">
    <text evidence="1">The sequence shown here is derived from an EMBL/GenBank/DDBJ whole genome shotgun (WGS) entry which is preliminary data.</text>
</comment>
<accession>A0A396J1K0</accession>
<gene>
    <name evidence="1" type="ORF">MtrunA17_Chr3g0136991</name>
</gene>
<evidence type="ECO:0000313" key="2">
    <source>
        <dbReference type="Proteomes" id="UP000265566"/>
    </source>
</evidence>